<gene>
    <name evidence="2" type="ORF">A2442_00505</name>
</gene>
<dbReference type="Proteomes" id="UP000179003">
    <property type="component" value="Unassembled WGS sequence"/>
</dbReference>
<dbReference type="AlphaFoldDB" id="A0A1F5EIH9"/>
<protein>
    <submittedName>
        <fullName evidence="2">Uncharacterized protein</fullName>
    </submittedName>
</protein>
<keyword evidence="1" id="KW-0812">Transmembrane</keyword>
<keyword evidence="1" id="KW-1133">Transmembrane helix</keyword>
<feature type="transmembrane region" description="Helical" evidence="1">
    <location>
        <begin position="6"/>
        <end position="29"/>
    </location>
</feature>
<evidence type="ECO:0000313" key="2">
    <source>
        <dbReference type="EMBL" id="OGD67239.1"/>
    </source>
</evidence>
<proteinExistence type="predicted"/>
<organism evidence="2 3">
    <name type="scientific">Candidatus Campbellbacteria bacterium RIFOXYC2_FULL_35_25</name>
    <dbReference type="NCBI Taxonomy" id="1797582"/>
    <lineage>
        <taxon>Bacteria</taxon>
        <taxon>Candidatus Campbelliibacteriota</taxon>
    </lineage>
</organism>
<reference evidence="2 3" key="1">
    <citation type="journal article" date="2016" name="Nat. Commun.">
        <title>Thousands of microbial genomes shed light on interconnected biogeochemical processes in an aquifer system.</title>
        <authorList>
            <person name="Anantharaman K."/>
            <person name="Brown C.T."/>
            <person name="Hug L.A."/>
            <person name="Sharon I."/>
            <person name="Castelle C.J."/>
            <person name="Probst A.J."/>
            <person name="Thomas B.C."/>
            <person name="Singh A."/>
            <person name="Wilkins M.J."/>
            <person name="Karaoz U."/>
            <person name="Brodie E.L."/>
            <person name="Williams K.H."/>
            <person name="Hubbard S.S."/>
            <person name="Banfield J.F."/>
        </authorList>
    </citation>
    <scope>NUCLEOTIDE SEQUENCE [LARGE SCALE GENOMIC DNA]</scope>
</reference>
<comment type="caution">
    <text evidence="2">The sequence shown here is derived from an EMBL/GenBank/DDBJ whole genome shotgun (WGS) entry which is preliminary data.</text>
</comment>
<evidence type="ECO:0000313" key="3">
    <source>
        <dbReference type="Proteomes" id="UP000179003"/>
    </source>
</evidence>
<keyword evidence="1" id="KW-0472">Membrane</keyword>
<dbReference type="STRING" id="1797582.A2442_00505"/>
<accession>A0A1F5EIH9</accession>
<dbReference type="EMBL" id="MFAE01000006">
    <property type="protein sequence ID" value="OGD67239.1"/>
    <property type="molecule type" value="Genomic_DNA"/>
</dbReference>
<evidence type="ECO:0000256" key="1">
    <source>
        <dbReference type="SAM" id="Phobius"/>
    </source>
</evidence>
<sequence>MVTVKALPGVFWFFVVVLPLVLFAVCCIFRKYVLRARKANLKNTLINLNISVARLWNKIIKILDAEGGGPLNREVGKATVGAYLPINHVEETAVLGKVIKVISLLRDEKPGVVAGNGSLRFRLLVEIEGFLKNLIGGLSRAQKKGIDDLPGICSCMERILQQLDTEIESMDEIFGKPDEEAANIIATEV</sequence>
<name>A0A1F5EIH9_9BACT</name>